<name>A0A817QZV7_9BILA</name>
<feature type="domain" description="Retrotransposon gag" evidence="1">
    <location>
        <begin position="56"/>
        <end position="141"/>
    </location>
</feature>
<dbReference type="Gene3D" id="2.40.70.10">
    <property type="entry name" value="Acid Proteases"/>
    <property type="match status" value="1"/>
</dbReference>
<protein>
    <recommendedName>
        <fullName evidence="1">Retrotransposon gag domain-containing protein</fullName>
    </recommendedName>
</protein>
<evidence type="ECO:0000259" key="1">
    <source>
        <dbReference type="Pfam" id="PF03732"/>
    </source>
</evidence>
<dbReference type="PANTHER" id="PTHR33223:SF6">
    <property type="entry name" value="CCHC-TYPE DOMAIN-CONTAINING PROTEIN"/>
    <property type="match status" value="1"/>
</dbReference>
<dbReference type="CDD" id="cd00303">
    <property type="entry name" value="retropepsin_like"/>
    <property type="match status" value="1"/>
</dbReference>
<proteinExistence type="predicted"/>
<dbReference type="SUPFAM" id="SSF50630">
    <property type="entry name" value="Acid proteases"/>
    <property type="match status" value="1"/>
</dbReference>
<dbReference type="InterPro" id="IPR005162">
    <property type="entry name" value="Retrotrans_gag_dom"/>
</dbReference>
<reference evidence="2" key="1">
    <citation type="submission" date="2021-02" db="EMBL/GenBank/DDBJ databases">
        <authorList>
            <person name="Nowell W R."/>
        </authorList>
    </citation>
    <scope>NUCLEOTIDE SEQUENCE</scope>
</reference>
<dbReference type="PANTHER" id="PTHR33223">
    <property type="entry name" value="CCHC-TYPE DOMAIN-CONTAINING PROTEIN"/>
    <property type="match status" value="1"/>
</dbReference>
<evidence type="ECO:0000313" key="2">
    <source>
        <dbReference type="EMBL" id="CAF3223511.1"/>
    </source>
</evidence>
<dbReference type="EMBL" id="CAJNYD010000154">
    <property type="protein sequence ID" value="CAF3223511.1"/>
    <property type="molecule type" value="Genomic_DNA"/>
</dbReference>
<dbReference type="InterPro" id="IPR021109">
    <property type="entry name" value="Peptidase_aspartic_dom_sf"/>
</dbReference>
<dbReference type="Proteomes" id="UP000663833">
    <property type="component" value="Unassembled WGS sequence"/>
</dbReference>
<evidence type="ECO:0000313" key="3">
    <source>
        <dbReference type="Proteomes" id="UP000663833"/>
    </source>
</evidence>
<comment type="caution">
    <text evidence="2">The sequence shown here is derived from an EMBL/GenBank/DDBJ whole genome shotgun (WGS) entry which is preliminary data.</text>
</comment>
<gene>
    <name evidence="2" type="ORF">LUA448_LOCUS3379</name>
</gene>
<dbReference type="Pfam" id="PF03732">
    <property type="entry name" value="Retrotrans_gag"/>
    <property type="match status" value="1"/>
</dbReference>
<dbReference type="AlphaFoldDB" id="A0A817QZV7"/>
<accession>A0A817QZV7</accession>
<organism evidence="2 3">
    <name type="scientific">Rotaria socialis</name>
    <dbReference type="NCBI Taxonomy" id="392032"/>
    <lineage>
        <taxon>Eukaryota</taxon>
        <taxon>Metazoa</taxon>
        <taxon>Spiralia</taxon>
        <taxon>Gnathifera</taxon>
        <taxon>Rotifera</taxon>
        <taxon>Eurotatoria</taxon>
        <taxon>Bdelloidea</taxon>
        <taxon>Philodinida</taxon>
        <taxon>Philodinidae</taxon>
        <taxon>Rotaria</taxon>
    </lineage>
</organism>
<sequence length="583" mass="68008">MEDSAIMICYRECLLNLEKFNGGEEYKILQFINNIERIGKMIDANDNLLYCMCMAKLDGEAERWYEDNLSLIQWRQLKSALLERFTTSDSSSKIFEQLKERKQKPDETVTSYYDAIIKLCHTYDTSMSQRMMISWLENGIKNSLKIQIKRQMKSLSESARTTQAFLKIAKDEDELQNENVLEPQTTAPYVPYFANTVSTTIYASSTLRTPIYINVQVNNKQHQAIVDTGSAKKLHKSANCTSINIIGEIQLEVKIQGHKTFIIADVATNLITDLLLGNDWIIQNNVIIDSLQQHITLIDKNRRELATAPFVQPSNLQFSATNRQRTLSNNTQLGRMSYQAELNNHIILPVLSEDANYQPTHFKSFNYKRNNTQKSGFCDSLLREKRKVQFTDFTCGKEHHEEQQHQCHVCQEQFLSRNNLQQHLLQKCYPSAASLENNTINILDEETLNYNDREGGHVRDEPSNEIENMSDNGIQQNTMNDQNQQYIHHEPLTRSQRQSHKHRAKRYRYEIIRKIYHKFTITDIKKILIFMDIPYANINVVGSTLFLGVKNEQIKNIIDKILHSGIFTKKHYYYRRKKLRPDK</sequence>